<dbReference type="VEuPathDB" id="FungiDB:BTJ68_04371"/>
<keyword evidence="8" id="KW-1185">Reference proteome</keyword>
<dbReference type="EMBL" id="MUNK01000047">
    <property type="protein sequence ID" value="OTA35207.1"/>
    <property type="molecule type" value="Genomic_DNA"/>
</dbReference>
<evidence type="ECO:0000256" key="3">
    <source>
        <dbReference type="ARBA" id="ARBA00022989"/>
    </source>
</evidence>
<dbReference type="FunCoup" id="A0A1Z5TGT0">
    <property type="interactions" value="31"/>
</dbReference>
<evidence type="ECO:0000256" key="6">
    <source>
        <dbReference type="SAM" id="Phobius"/>
    </source>
</evidence>
<organism evidence="7 8">
    <name type="scientific">Hortaea werneckii EXF-2000</name>
    <dbReference type="NCBI Taxonomy" id="1157616"/>
    <lineage>
        <taxon>Eukaryota</taxon>
        <taxon>Fungi</taxon>
        <taxon>Dikarya</taxon>
        <taxon>Ascomycota</taxon>
        <taxon>Pezizomycotina</taxon>
        <taxon>Dothideomycetes</taxon>
        <taxon>Dothideomycetidae</taxon>
        <taxon>Mycosphaerellales</taxon>
        <taxon>Teratosphaeriaceae</taxon>
        <taxon>Hortaea</taxon>
    </lineage>
</organism>
<evidence type="ECO:0000256" key="2">
    <source>
        <dbReference type="ARBA" id="ARBA00022692"/>
    </source>
</evidence>
<feature type="transmembrane region" description="Helical" evidence="6">
    <location>
        <begin position="119"/>
        <end position="140"/>
    </location>
</feature>
<feature type="transmembrane region" description="Helical" evidence="6">
    <location>
        <begin position="75"/>
        <end position="98"/>
    </location>
</feature>
<dbReference type="GO" id="GO:0016020">
    <property type="term" value="C:membrane"/>
    <property type="evidence" value="ECO:0007669"/>
    <property type="project" value="UniProtKB-SubCell"/>
</dbReference>
<reference evidence="7 8" key="1">
    <citation type="submission" date="2017-01" db="EMBL/GenBank/DDBJ databases">
        <title>The recent genome duplication of the halophilic yeast Hortaea werneckii: insights from long-read sequencing.</title>
        <authorList>
            <person name="Sinha S."/>
            <person name="Flibotte S."/>
            <person name="Neira M."/>
            <person name="Lenassi M."/>
            <person name="Gostincar C."/>
            <person name="Stajich J.E."/>
            <person name="Nislow C.E."/>
        </authorList>
    </citation>
    <scope>NUCLEOTIDE SEQUENCE [LARGE SCALE GENOMIC DNA]</scope>
    <source>
        <strain evidence="7 8">EXF-2000</strain>
    </source>
</reference>
<evidence type="ECO:0008006" key="9">
    <source>
        <dbReference type="Google" id="ProtNLM"/>
    </source>
</evidence>
<name>A0A1Z5TGT0_HORWE</name>
<dbReference type="PANTHER" id="PTHR31465:SF17">
    <property type="entry name" value="DOMAIN PROTEIN, PUTATIVE (AFU_ORTHOLOGUE AFUA_5G09900)-RELATED"/>
    <property type="match status" value="1"/>
</dbReference>
<comment type="caution">
    <text evidence="7">The sequence shown here is derived from an EMBL/GenBank/DDBJ whole genome shotgun (WGS) entry which is preliminary data.</text>
</comment>
<evidence type="ECO:0000313" key="8">
    <source>
        <dbReference type="Proteomes" id="UP000194280"/>
    </source>
</evidence>
<evidence type="ECO:0000256" key="4">
    <source>
        <dbReference type="ARBA" id="ARBA00023136"/>
    </source>
</evidence>
<gene>
    <name evidence="7" type="ORF">BTJ68_04371</name>
</gene>
<feature type="transmembrane region" description="Helical" evidence="6">
    <location>
        <begin position="238"/>
        <end position="262"/>
    </location>
</feature>
<feature type="transmembrane region" description="Helical" evidence="6">
    <location>
        <begin position="197"/>
        <end position="218"/>
    </location>
</feature>
<feature type="transmembrane region" description="Helical" evidence="6">
    <location>
        <begin position="20"/>
        <end position="39"/>
    </location>
</feature>
<sequence length="327" mass="37003">MDVQTVDGHVVWITYTPSKGAAWAFLVMFAFASVGHFLLMCPYRASYFIPMVIGGIMETFSYYGRAWLSENKNNFSAYVLYNLLNIPAPVFISMTLYLSLGRIIRALEAQDHASLGAKAITAIFVINDIICFCLQIAGVGLQATTDSHVREIGGHVVLAGMIFQILVFAWFVIIAYRFHSAIKHNPTSIASDPRIPGVGKHMWVVYVSSGCIMLRNLVRAIEYGQGGGGSIASNEVFLYVFDGALMLGVMAVYLVIHPGLLLRKIRKSKPRDVEANMSWLKRRRIQKQRKRDKKQQEKDEKQRRKDEKQAKKDKKQQRKAEKKARRP</sequence>
<dbReference type="OrthoDB" id="3358017at2759"/>
<comment type="subcellular location">
    <subcellularLocation>
        <location evidence="1">Membrane</location>
        <topology evidence="1">Multi-pass membrane protein</topology>
    </subcellularLocation>
</comment>
<dbReference type="InParanoid" id="A0A1Z5TGT0"/>
<evidence type="ECO:0000256" key="1">
    <source>
        <dbReference type="ARBA" id="ARBA00004141"/>
    </source>
</evidence>
<feature type="region of interest" description="Disordered" evidence="5">
    <location>
        <begin position="276"/>
        <end position="327"/>
    </location>
</feature>
<keyword evidence="4 6" id="KW-0472">Membrane</keyword>
<dbReference type="InterPro" id="IPR007568">
    <property type="entry name" value="RTA1"/>
</dbReference>
<evidence type="ECO:0000256" key="5">
    <source>
        <dbReference type="SAM" id="MobiDB-lite"/>
    </source>
</evidence>
<dbReference type="Proteomes" id="UP000194280">
    <property type="component" value="Unassembled WGS sequence"/>
</dbReference>
<feature type="transmembrane region" description="Helical" evidence="6">
    <location>
        <begin position="46"/>
        <end position="63"/>
    </location>
</feature>
<feature type="transmembrane region" description="Helical" evidence="6">
    <location>
        <begin position="152"/>
        <end position="176"/>
    </location>
</feature>
<protein>
    <recommendedName>
        <fullName evidence="9">Protein RTA1</fullName>
    </recommendedName>
</protein>
<evidence type="ECO:0000313" key="7">
    <source>
        <dbReference type="EMBL" id="OTA35207.1"/>
    </source>
</evidence>
<feature type="compositionally biased region" description="Basic residues" evidence="5">
    <location>
        <begin position="280"/>
        <end position="293"/>
    </location>
</feature>
<keyword evidence="3 6" id="KW-1133">Transmembrane helix</keyword>
<feature type="compositionally biased region" description="Basic and acidic residues" evidence="5">
    <location>
        <begin position="294"/>
        <end position="310"/>
    </location>
</feature>
<proteinExistence type="predicted"/>
<feature type="compositionally biased region" description="Basic residues" evidence="5">
    <location>
        <begin position="311"/>
        <end position="327"/>
    </location>
</feature>
<dbReference type="Pfam" id="PF04479">
    <property type="entry name" value="RTA1"/>
    <property type="match status" value="1"/>
</dbReference>
<dbReference type="STRING" id="1157616.A0A1Z5TGT0"/>
<keyword evidence="2 6" id="KW-0812">Transmembrane</keyword>
<dbReference type="AlphaFoldDB" id="A0A1Z5TGT0"/>
<accession>A0A1Z5TGT0</accession>
<dbReference type="PANTHER" id="PTHR31465">
    <property type="entry name" value="PROTEIN RTA1-RELATED"/>
    <property type="match status" value="1"/>
</dbReference>